<keyword evidence="11" id="KW-1185">Reference proteome</keyword>
<dbReference type="Pfam" id="PF12804">
    <property type="entry name" value="NTP_transf_3"/>
    <property type="match status" value="1"/>
</dbReference>
<feature type="binding site" evidence="8">
    <location>
        <begin position="11"/>
        <end position="13"/>
    </location>
    <ligand>
        <name>GTP</name>
        <dbReference type="ChEBI" id="CHEBI:37565"/>
    </ligand>
</feature>
<keyword evidence="10" id="KW-0548">Nucleotidyltransferase</keyword>
<keyword evidence="3 8" id="KW-0479">Metal-binding</keyword>
<evidence type="ECO:0000256" key="7">
    <source>
        <dbReference type="ARBA" id="ARBA00023150"/>
    </source>
</evidence>
<dbReference type="InterPro" id="IPR013482">
    <property type="entry name" value="Molybde_CF_guanTrfase"/>
</dbReference>
<evidence type="ECO:0000256" key="4">
    <source>
        <dbReference type="ARBA" id="ARBA00022741"/>
    </source>
</evidence>
<keyword evidence="6 8" id="KW-0342">GTP-binding</keyword>
<comment type="similarity">
    <text evidence="8">Belongs to the MobA family.</text>
</comment>
<gene>
    <name evidence="8" type="primary">mobA</name>
    <name evidence="10" type="ORF">DFQ59_104217</name>
</gene>
<reference evidence="10 11" key="1">
    <citation type="submission" date="2018-07" db="EMBL/GenBank/DDBJ databases">
        <title>Genomic Encyclopedia of Type Strains, Phase IV (KMG-IV): sequencing the most valuable type-strain genomes for metagenomic binning, comparative biology and taxonomic classification.</title>
        <authorList>
            <person name="Goeker M."/>
        </authorList>
    </citation>
    <scope>NUCLEOTIDE SEQUENCE [LARGE SCALE GENOMIC DNA]</scope>
    <source>
        <strain evidence="10 11">DSM 26407</strain>
    </source>
</reference>
<evidence type="ECO:0000256" key="5">
    <source>
        <dbReference type="ARBA" id="ARBA00022842"/>
    </source>
</evidence>
<evidence type="ECO:0000256" key="3">
    <source>
        <dbReference type="ARBA" id="ARBA00022723"/>
    </source>
</evidence>
<comment type="caution">
    <text evidence="8">Lacks conserved residue(s) required for the propagation of feature annotation.</text>
</comment>
<dbReference type="HAMAP" id="MF_00316">
    <property type="entry name" value="MobA"/>
    <property type="match status" value="1"/>
</dbReference>
<dbReference type="InterPro" id="IPR025877">
    <property type="entry name" value="MobA-like_NTP_Trfase"/>
</dbReference>
<keyword evidence="4 8" id="KW-0547">Nucleotide-binding</keyword>
<dbReference type="NCBIfam" id="TIGR02665">
    <property type="entry name" value="molyb_mobA"/>
    <property type="match status" value="1"/>
</dbReference>
<organism evidence="10 11">
    <name type="scientific">Thioalbus denitrificans</name>
    <dbReference type="NCBI Taxonomy" id="547122"/>
    <lineage>
        <taxon>Bacteria</taxon>
        <taxon>Pseudomonadati</taxon>
        <taxon>Pseudomonadota</taxon>
        <taxon>Gammaproteobacteria</taxon>
        <taxon>Chromatiales</taxon>
        <taxon>Ectothiorhodospiraceae</taxon>
        <taxon>Thioalbus</taxon>
    </lineage>
</organism>
<evidence type="ECO:0000256" key="1">
    <source>
        <dbReference type="ARBA" id="ARBA00022490"/>
    </source>
</evidence>
<feature type="binding site" evidence="8">
    <location>
        <position position="100"/>
    </location>
    <ligand>
        <name>Mg(2+)</name>
        <dbReference type="ChEBI" id="CHEBI:18420"/>
    </ligand>
</feature>
<keyword evidence="5 8" id="KW-0460">Magnesium</keyword>
<keyword evidence="1 8" id="KW-0963">Cytoplasm</keyword>
<feature type="binding site" evidence="8">
    <location>
        <position position="100"/>
    </location>
    <ligand>
        <name>GTP</name>
        <dbReference type="ChEBI" id="CHEBI:37565"/>
    </ligand>
</feature>
<dbReference type="AlphaFoldDB" id="A0A369CA56"/>
<evidence type="ECO:0000313" key="11">
    <source>
        <dbReference type="Proteomes" id="UP000252707"/>
    </source>
</evidence>
<comment type="cofactor">
    <cofactor evidence="8">
        <name>Mg(2+)</name>
        <dbReference type="ChEBI" id="CHEBI:18420"/>
    </cofactor>
</comment>
<evidence type="ECO:0000256" key="6">
    <source>
        <dbReference type="ARBA" id="ARBA00023134"/>
    </source>
</evidence>
<dbReference type="Gene3D" id="3.90.550.10">
    <property type="entry name" value="Spore Coat Polysaccharide Biosynthesis Protein SpsA, Chain A"/>
    <property type="match status" value="1"/>
</dbReference>
<dbReference type="InterPro" id="IPR029044">
    <property type="entry name" value="Nucleotide-diphossugar_trans"/>
</dbReference>
<comment type="subunit">
    <text evidence="8">Monomer.</text>
</comment>
<dbReference type="EMBL" id="QPJY01000004">
    <property type="protein sequence ID" value="RCX30779.1"/>
    <property type="molecule type" value="Genomic_DNA"/>
</dbReference>
<comment type="catalytic activity">
    <reaction evidence="8">
        <text>Mo-molybdopterin + GTP + H(+) = Mo-molybdopterin guanine dinucleotide + diphosphate</text>
        <dbReference type="Rhea" id="RHEA:34243"/>
        <dbReference type="ChEBI" id="CHEBI:15378"/>
        <dbReference type="ChEBI" id="CHEBI:33019"/>
        <dbReference type="ChEBI" id="CHEBI:37565"/>
        <dbReference type="ChEBI" id="CHEBI:71302"/>
        <dbReference type="ChEBI" id="CHEBI:71310"/>
        <dbReference type="EC" id="2.7.7.77"/>
    </reaction>
</comment>
<protein>
    <recommendedName>
        <fullName evidence="8">Molybdenum cofactor guanylyltransferase</fullName>
        <shortName evidence="8">MoCo guanylyltransferase</shortName>
        <ecNumber evidence="8">2.7.7.77</ecNumber>
    </recommendedName>
    <alternativeName>
        <fullName evidence="8">GTP:molybdopterin guanylyltransferase</fullName>
    </alternativeName>
    <alternativeName>
        <fullName evidence="8">Mo-MPT guanylyltransferase</fullName>
    </alternativeName>
    <alternativeName>
        <fullName evidence="8">Molybdopterin guanylyltransferase</fullName>
    </alternativeName>
    <alternativeName>
        <fullName evidence="8">Molybdopterin-guanine dinucleotide synthase</fullName>
        <shortName evidence="8">MGD synthase</shortName>
    </alternativeName>
</protein>
<evidence type="ECO:0000313" key="10">
    <source>
        <dbReference type="EMBL" id="RCX30779.1"/>
    </source>
</evidence>
<dbReference type="GO" id="GO:0005525">
    <property type="term" value="F:GTP binding"/>
    <property type="evidence" value="ECO:0007669"/>
    <property type="project" value="UniProtKB-UniRule"/>
</dbReference>
<comment type="subcellular location">
    <subcellularLocation>
        <location evidence="8">Cytoplasm</location>
    </subcellularLocation>
</comment>
<evidence type="ECO:0000256" key="8">
    <source>
        <dbReference type="HAMAP-Rule" id="MF_00316"/>
    </source>
</evidence>
<dbReference type="GO" id="GO:0046872">
    <property type="term" value="F:metal ion binding"/>
    <property type="evidence" value="ECO:0007669"/>
    <property type="project" value="UniProtKB-KW"/>
</dbReference>
<proteinExistence type="inferred from homology"/>
<dbReference type="SUPFAM" id="SSF53448">
    <property type="entry name" value="Nucleotide-diphospho-sugar transferases"/>
    <property type="match status" value="1"/>
</dbReference>
<feature type="binding site" evidence="8">
    <location>
        <position position="70"/>
    </location>
    <ligand>
        <name>GTP</name>
        <dbReference type="ChEBI" id="CHEBI:37565"/>
    </ligand>
</feature>
<dbReference type="GO" id="GO:0005737">
    <property type="term" value="C:cytoplasm"/>
    <property type="evidence" value="ECO:0007669"/>
    <property type="project" value="UniProtKB-SubCell"/>
</dbReference>
<comment type="domain">
    <text evidence="8">The N-terminal domain determines nucleotide recognition and specific binding, while the C-terminal domain determines the specific binding to the target protein.</text>
</comment>
<dbReference type="GO" id="GO:0061603">
    <property type="term" value="F:molybdenum cofactor guanylyltransferase activity"/>
    <property type="evidence" value="ECO:0007669"/>
    <property type="project" value="UniProtKB-EC"/>
</dbReference>
<keyword evidence="7 8" id="KW-0501">Molybdenum cofactor biosynthesis</keyword>
<feature type="binding site" evidence="8">
    <location>
        <position position="24"/>
    </location>
    <ligand>
        <name>GTP</name>
        <dbReference type="ChEBI" id="CHEBI:37565"/>
    </ligand>
</feature>
<keyword evidence="2 8" id="KW-0808">Transferase</keyword>
<dbReference type="GO" id="GO:1902758">
    <property type="term" value="P:bis(molybdopterin guanine dinucleotide)molybdenum biosynthetic process"/>
    <property type="evidence" value="ECO:0007669"/>
    <property type="project" value="TreeGrafter"/>
</dbReference>
<dbReference type="PANTHER" id="PTHR19136:SF81">
    <property type="entry name" value="MOLYBDENUM COFACTOR GUANYLYLTRANSFERASE"/>
    <property type="match status" value="1"/>
</dbReference>
<comment type="caution">
    <text evidence="10">The sequence shown here is derived from an EMBL/GenBank/DDBJ whole genome shotgun (WGS) entry which is preliminary data.</text>
</comment>
<dbReference type="EC" id="2.7.7.77" evidence="8"/>
<dbReference type="OrthoDB" id="9788394at2"/>
<dbReference type="CDD" id="cd02503">
    <property type="entry name" value="MobA"/>
    <property type="match status" value="1"/>
</dbReference>
<evidence type="ECO:0000259" key="9">
    <source>
        <dbReference type="Pfam" id="PF12804"/>
    </source>
</evidence>
<dbReference type="RefSeq" id="WP_114279755.1">
    <property type="nucleotide sequence ID" value="NZ_QPJY01000004.1"/>
</dbReference>
<dbReference type="Proteomes" id="UP000252707">
    <property type="component" value="Unassembled WGS sequence"/>
</dbReference>
<accession>A0A369CA56</accession>
<feature type="domain" description="MobA-like NTP transferase" evidence="9">
    <location>
        <begin position="8"/>
        <end position="162"/>
    </location>
</feature>
<name>A0A369CA56_9GAMM</name>
<evidence type="ECO:0000256" key="2">
    <source>
        <dbReference type="ARBA" id="ARBA00022679"/>
    </source>
</evidence>
<dbReference type="PANTHER" id="PTHR19136">
    <property type="entry name" value="MOLYBDENUM COFACTOR GUANYLYLTRANSFERASE"/>
    <property type="match status" value="1"/>
</dbReference>
<comment type="function">
    <text evidence="8">Transfers a GMP moiety from GTP to Mo-molybdopterin (Mo-MPT) cofactor (Moco or molybdenum cofactor) to form Mo-molybdopterin guanine dinucleotide (Mo-MGD) cofactor.</text>
</comment>
<sequence length="203" mass="21533">MATCDITGIILAGGRGTRMGGRDKGLVALAERPLVAHVVDRLRPQVETIVISANRNRERYAGLGYPVVADATPDFPGPLAGIASAGAMAGTRWLLVTPCDTPHLPTDLAERLLAACAAQHRPLAVAHDGARLQPLFLLLRRELLVDLDAFLAGGGRAVYRWLDSQQPAQADFSDCPAAFGNLNAPADDDRLAAHHTTEETATT</sequence>